<name>A0AAN9Z9T1_9ORTH</name>
<keyword evidence="2" id="KW-1185">Reference proteome</keyword>
<evidence type="ECO:0000313" key="2">
    <source>
        <dbReference type="Proteomes" id="UP001378592"/>
    </source>
</evidence>
<organism evidence="1 2">
    <name type="scientific">Gryllus longicercus</name>
    <dbReference type="NCBI Taxonomy" id="2509291"/>
    <lineage>
        <taxon>Eukaryota</taxon>
        <taxon>Metazoa</taxon>
        <taxon>Ecdysozoa</taxon>
        <taxon>Arthropoda</taxon>
        <taxon>Hexapoda</taxon>
        <taxon>Insecta</taxon>
        <taxon>Pterygota</taxon>
        <taxon>Neoptera</taxon>
        <taxon>Polyneoptera</taxon>
        <taxon>Orthoptera</taxon>
        <taxon>Ensifera</taxon>
        <taxon>Gryllidea</taxon>
        <taxon>Grylloidea</taxon>
        <taxon>Gryllidae</taxon>
        <taxon>Gryllinae</taxon>
        <taxon>Gryllus</taxon>
    </lineage>
</organism>
<accession>A0AAN9Z9T1</accession>
<reference evidence="1 2" key="1">
    <citation type="submission" date="2024-03" db="EMBL/GenBank/DDBJ databases">
        <title>The genome assembly and annotation of the cricket Gryllus longicercus Weissman &amp; Gray.</title>
        <authorList>
            <person name="Szrajer S."/>
            <person name="Gray D."/>
            <person name="Ylla G."/>
        </authorList>
    </citation>
    <scope>NUCLEOTIDE SEQUENCE [LARGE SCALE GENOMIC DNA]</scope>
    <source>
        <strain evidence="1">DAG 2021-001</strain>
        <tissue evidence="1">Whole body minus gut</tissue>
    </source>
</reference>
<dbReference type="AlphaFoldDB" id="A0AAN9Z9T1"/>
<evidence type="ECO:0000313" key="1">
    <source>
        <dbReference type="EMBL" id="KAK7867165.1"/>
    </source>
</evidence>
<comment type="caution">
    <text evidence="1">The sequence shown here is derived from an EMBL/GenBank/DDBJ whole genome shotgun (WGS) entry which is preliminary data.</text>
</comment>
<proteinExistence type="predicted"/>
<dbReference type="EMBL" id="JAZDUA010000125">
    <property type="protein sequence ID" value="KAK7867165.1"/>
    <property type="molecule type" value="Genomic_DNA"/>
</dbReference>
<sequence>MSLQEENTVVASLRDVSGRFSRRADNGATSGATPPSLRQMKNYSQDLGVGLGQRRWRLAVILTSLGDIVASADKATRFTMLLIRQLTSYYLLTGVRSLCRIYYFV</sequence>
<gene>
    <name evidence="1" type="ORF">R5R35_008362</name>
</gene>
<protein>
    <submittedName>
        <fullName evidence="1">Uncharacterized protein</fullName>
    </submittedName>
</protein>
<dbReference type="Proteomes" id="UP001378592">
    <property type="component" value="Unassembled WGS sequence"/>
</dbReference>